<dbReference type="GO" id="GO:0003677">
    <property type="term" value="F:DNA binding"/>
    <property type="evidence" value="ECO:0007669"/>
    <property type="project" value="UniProtKB-KW"/>
</dbReference>
<dbReference type="InterPro" id="IPR023406">
    <property type="entry name" value="Topo_IA_AS"/>
</dbReference>
<feature type="domain" description="Topo IA-type catalytic" evidence="17">
    <location>
        <begin position="246"/>
        <end position="687"/>
    </location>
</feature>
<protein>
    <recommendedName>
        <fullName evidence="3">DNA topoisomerase</fullName>
        <ecNumber evidence="3">5.6.2.1</ecNumber>
    </recommendedName>
    <alternativeName>
        <fullName evidence="14">Omega-protein</fullName>
    </alternativeName>
    <alternativeName>
        <fullName evidence="13">Relaxing enzyme</fullName>
    </alternativeName>
    <alternativeName>
        <fullName evidence="11">Swivelase</fullName>
    </alternativeName>
    <alternativeName>
        <fullName evidence="12">Untwisting enzyme</fullName>
    </alternativeName>
</protein>
<dbReference type="SUPFAM" id="SSF57783">
    <property type="entry name" value="Zinc beta-ribbon"/>
    <property type="match status" value="3"/>
</dbReference>
<evidence type="ECO:0000256" key="3">
    <source>
        <dbReference type="ARBA" id="ARBA00012891"/>
    </source>
</evidence>
<name>A0AA35SDJ6_GEOBA</name>
<feature type="region of interest" description="Disordered" evidence="15">
    <location>
        <begin position="75"/>
        <end position="106"/>
    </location>
</feature>
<dbReference type="AlphaFoldDB" id="A0AA35SDJ6"/>
<evidence type="ECO:0000313" key="18">
    <source>
        <dbReference type="EMBL" id="CAI8028110.1"/>
    </source>
</evidence>
<keyword evidence="7" id="KW-0460">Magnesium</keyword>
<evidence type="ECO:0000256" key="9">
    <source>
        <dbReference type="ARBA" id="ARBA00023125"/>
    </source>
</evidence>
<evidence type="ECO:0000256" key="15">
    <source>
        <dbReference type="SAM" id="MobiDB-lite"/>
    </source>
</evidence>
<dbReference type="Gene3D" id="1.10.460.10">
    <property type="entry name" value="Topoisomerase I, domain 2"/>
    <property type="match status" value="1"/>
</dbReference>
<dbReference type="SMART" id="SM00437">
    <property type="entry name" value="TOP1Ac"/>
    <property type="match status" value="1"/>
</dbReference>
<dbReference type="SMART" id="SM00493">
    <property type="entry name" value="TOPRIM"/>
    <property type="match status" value="1"/>
</dbReference>
<dbReference type="PROSITE" id="PS50880">
    <property type="entry name" value="TOPRIM"/>
    <property type="match status" value="1"/>
</dbReference>
<evidence type="ECO:0000256" key="6">
    <source>
        <dbReference type="ARBA" id="ARBA00022833"/>
    </source>
</evidence>
<evidence type="ECO:0000256" key="1">
    <source>
        <dbReference type="ARBA" id="ARBA00000213"/>
    </source>
</evidence>
<dbReference type="PROSITE" id="PS00396">
    <property type="entry name" value="TOPO_IA_1"/>
    <property type="match status" value="1"/>
</dbReference>
<evidence type="ECO:0000256" key="2">
    <source>
        <dbReference type="ARBA" id="ARBA00009446"/>
    </source>
</evidence>
<reference evidence="18" key="1">
    <citation type="submission" date="2023-03" db="EMBL/GenBank/DDBJ databases">
        <authorList>
            <person name="Steffen K."/>
            <person name="Cardenas P."/>
        </authorList>
    </citation>
    <scope>NUCLEOTIDE SEQUENCE</scope>
</reference>
<dbReference type="PANTHER" id="PTHR42785">
    <property type="entry name" value="DNA TOPOISOMERASE, TYPE IA, CORE"/>
    <property type="match status" value="1"/>
</dbReference>
<dbReference type="InterPro" id="IPR003602">
    <property type="entry name" value="Topo_IA_DNA-bd_dom"/>
</dbReference>
<comment type="caution">
    <text evidence="18">The sequence shown here is derived from an EMBL/GenBank/DDBJ whole genome shotgun (WGS) entry which is preliminary data.</text>
</comment>
<dbReference type="Pfam" id="PF01396">
    <property type="entry name" value="Zn_ribbon_Top1"/>
    <property type="match status" value="3"/>
</dbReference>
<evidence type="ECO:0000259" key="16">
    <source>
        <dbReference type="PROSITE" id="PS50880"/>
    </source>
</evidence>
<dbReference type="HAMAP" id="MF_00952">
    <property type="entry name" value="Topoisom_1_prok"/>
    <property type="match status" value="1"/>
</dbReference>
<dbReference type="InterPro" id="IPR006171">
    <property type="entry name" value="TOPRIM_dom"/>
</dbReference>
<dbReference type="EC" id="5.6.2.1" evidence="3"/>
<evidence type="ECO:0000256" key="14">
    <source>
        <dbReference type="ARBA" id="ARBA00032877"/>
    </source>
</evidence>
<evidence type="ECO:0000256" key="13">
    <source>
        <dbReference type="ARBA" id="ARBA00032235"/>
    </source>
</evidence>
<feature type="domain" description="Toprim" evidence="16">
    <location>
        <begin position="117"/>
        <end position="231"/>
    </location>
</feature>
<evidence type="ECO:0000256" key="8">
    <source>
        <dbReference type="ARBA" id="ARBA00023029"/>
    </source>
</evidence>
<dbReference type="InterPro" id="IPR013825">
    <property type="entry name" value="Topo_IA_cen_sub2"/>
</dbReference>
<keyword evidence="6" id="KW-0862">Zinc</keyword>
<dbReference type="PRINTS" id="PR00417">
    <property type="entry name" value="PRTPISMRASEI"/>
</dbReference>
<dbReference type="InterPro" id="IPR013824">
    <property type="entry name" value="Topo_IA_cen_sub1"/>
</dbReference>
<evidence type="ECO:0000256" key="12">
    <source>
        <dbReference type="ARBA" id="ARBA00031985"/>
    </source>
</evidence>
<dbReference type="InterPro" id="IPR023405">
    <property type="entry name" value="Topo_IA_core_domain"/>
</dbReference>
<dbReference type="GO" id="GO:0003917">
    <property type="term" value="F:DNA topoisomerase type I (single strand cut, ATP-independent) activity"/>
    <property type="evidence" value="ECO:0007669"/>
    <property type="project" value="UniProtKB-EC"/>
</dbReference>
<evidence type="ECO:0000256" key="4">
    <source>
        <dbReference type="ARBA" id="ARBA00022723"/>
    </source>
</evidence>
<keyword evidence="10" id="KW-0413">Isomerase</keyword>
<dbReference type="GO" id="GO:0005694">
    <property type="term" value="C:chromosome"/>
    <property type="evidence" value="ECO:0007669"/>
    <property type="project" value="InterPro"/>
</dbReference>
<dbReference type="Pfam" id="PF01751">
    <property type="entry name" value="Toprim"/>
    <property type="match status" value="1"/>
</dbReference>
<dbReference type="InterPro" id="IPR003601">
    <property type="entry name" value="Topo_IA_2"/>
</dbReference>
<evidence type="ECO:0000256" key="7">
    <source>
        <dbReference type="ARBA" id="ARBA00022842"/>
    </source>
</evidence>
<feature type="compositionally biased region" description="Basic and acidic residues" evidence="15">
    <location>
        <begin position="75"/>
        <end position="86"/>
    </location>
</feature>
<comment type="catalytic activity">
    <reaction evidence="1">
        <text>ATP-independent breakage of single-stranded DNA, followed by passage and rejoining.</text>
        <dbReference type="EC" id="5.6.2.1"/>
    </reaction>
</comment>
<accession>A0AA35SDJ6</accession>
<dbReference type="GO" id="GO:0008270">
    <property type="term" value="F:zinc ion binding"/>
    <property type="evidence" value="ECO:0007669"/>
    <property type="project" value="UniProtKB-KW"/>
</dbReference>
<keyword evidence="8" id="KW-0799">Topoisomerase</keyword>
<dbReference type="SMART" id="SM00436">
    <property type="entry name" value="TOP1Bc"/>
    <property type="match status" value="1"/>
</dbReference>
<proteinExistence type="inferred from homology"/>
<evidence type="ECO:0000256" key="5">
    <source>
        <dbReference type="ARBA" id="ARBA00022771"/>
    </source>
</evidence>
<dbReference type="Gene3D" id="1.10.290.10">
    <property type="entry name" value="Topoisomerase I, domain 4"/>
    <property type="match status" value="1"/>
</dbReference>
<dbReference type="InterPro" id="IPR005733">
    <property type="entry name" value="TopoI_bac-type"/>
</dbReference>
<feature type="region of interest" description="Disordered" evidence="15">
    <location>
        <begin position="462"/>
        <end position="484"/>
    </location>
</feature>
<dbReference type="InterPro" id="IPR013497">
    <property type="entry name" value="Topo_IA_cen"/>
</dbReference>
<dbReference type="PANTHER" id="PTHR42785:SF1">
    <property type="entry name" value="DNA TOPOISOMERASE"/>
    <property type="match status" value="1"/>
</dbReference>
<evidence type="ECO:0000256" key="10">
    <source>
        <dbReference type="ARBA" id="ARBA00023235"/>
    </source>
</evidence>
<dbReference type="EMBL" id="CASHTH010002317">
    <property type="protein sequence ID" value="CAI8028110.1"/>
    <property type="molecule type" value="Genomic_DNA"/>
</dbReference>
<dbReference type="Gene3D" id="3.40.50.140">
    <property type="match status" value="1"/>
</dbReference>
<keyword evidence="4" id="KW-0479">Metal-binding</keyword>
<dbReference type="Proteomes" id="UP001174909">
    <property type="component" value="Unassembled WGS sequence"/>
</dbReference>
<dbReference type="CDD" id="cd00186">
    <property type="entry name" value="TOP1Ac"/>
    <property type="match status" value="1"/>
</dbReference>
<dbReference type="InterPro" id="IPR034149">
    <property type="entry name" value="TOPRIM_TopoI"/>
</dbReference>
<keyword evidence="5" id="KW-0863">Zinc-finger</keyword>
<dbReference type="Gene3D" id="3.30.65.10">
    <property type="entry name" value="Bacterial Topoisomerase I, domain 1"/>
    <property type="match status" value="3"/>
</dbReference>
<organism evidence="18 19">
    <name type="scientific">Geodia barretti</name>
    <name type="common">Barrett's horny sponge</name>
    <dbReference type="NCBI Taxonomy" id="519541"/>
    <lineage>
        <taxon>Eukaryota</taxon>
        <taxon>Metazoa</taxon>
        <taxon>Porifera</taxon>
        <taxon>Demospongiae</taxon>
        <taxon>Heteroscleromorpha</taxon>
        <taxon>Tetractinellida</taxon>
        <taxon>Astrophorina</taxon>
        <taxon>Geodiidae</taxon>
        <taxon>Geodia</taxon>
    </lineage>
</organism>
<dbReference type="SUPFAM" id="SSF56712">
    <property type="entry name" value="Prokaryotic type I DNA topoisomerase"/>
    <property type="match status" value="1"/>
</dbReference>
<dbReference type="InterPro" id="IPR013498">
    <property type="entry name" value="Topo_IA_Znf"/>
</dbReference>
<sequence length="884" mass="97856">MEERDYPDIVSRSALKKWGWTDTLIDRYLGDPDELGTNPISPSGPDVKYYKKERIQETERRSEVKEALVKVLEKRNGSALGTDRKTPSRASSPKRGKTSQRGARDSIAHRIGAASGKRLVIVESPAKARTVGQILGNRYVVTASQGHVRDLPKGKMGVDLDNDFEPSYVTMRDKMPLVKEIKRAGDEAADIYLATDPDREGEAISWHLQTAAGWDKATANPPKRVVFHEITKDAVEEAFKHPREIDMKLVNAQQARRILDRLVGYQISPLLGKRVQRGTSAGRVQSVSLRLVTDREKEIQAFIPVESWSLDAELHKAADQATKANLFPAALHSIKGNRQRLTISAEEEARGYESELKEAAYAVAEVRKREVRQRPAAPFTTSTLQQEAGRKLRFTAQRTMSVAQQLYEGLTVGSEGSVGLITYMRTDSVQVAETAVQEARLYIGDKYGKDYLPDKPRAYRTRTKSAQEAHEAIRPTAIGRSPDSLKPYLTTEQFRLYGLIWARMLASQMADALSDATTVNIDAACKPLADGEEGSVLKFPGFRTLYMEGKDEGDAEEASNSLPELAVGDALNCNSLEANQHFTQPPPRFTEATLVKAMEERGIGRPSTYAPTIGVLLARNYVSKENNSLHPSLLGTTVSDLLTQFFTDIMDPDFTAYMEEKLDEVSQGEREWVPMLQEFYGPFAEHLDNANENMPRVKPEDEATDEVCENCEKPMVIKTGRFGRFMACTGYPQCRTTRQIKETGEGASASADTETDEICEQCGKPMVLKTGRFGQFIACSDYPTCKNTHPMKTGAKCPLCDGDLVERGSRRGVFYGCSNYPECKYTNNRRPLPDPCPECDGLMVGNRDGSSACTVCAWKAAAPEATDAEASGSSQEQELATVGD</sequence>
<dbReference type="Pfam" id="PF01131">
    <property type="entry name" value="Topoisom_bac"/>
    <property type="match status" value="1"/>
</dbReference>
<evidence type="ECO:0000259" key="17">
    <source>
        <dbReference type="PROSITE" id="PS52039"/>
    </source>
</evidence>
<dbReference type="NCBIfam" id="TIGR01051">
    <property type="entry name" value="topA_bact"/>
    <property type="match status" value="1"/>
</dbReference>
<dbReference type="InterPro" id="IPR013826">
    <property type="entry name" value="Topo_IA_cen_sub3"/>
</dbReference>
<dbReference type="PROSITE" id="PS52039">
    <property type="entry name" value="TOPO_IA_2"/>
    <property type="match status" value="1"/>
</dbReference>
<gene>
    <name evidence="18" type="ORF">GBAR_LOCUS16022</name>
</gene>
<comment type="similarity">
    <text evidence="2">Belongs to the type IA topoisomerase family.</text>
</comment>
<evidence type="ECO:0000313" key="19">
    <source>
        <dbReference type="Proteomes" id="UP001174909"/>
    </source>
</evidence>
<keyword evidence="9" id="KW-0238">DNA-binding</keyword>
<evidence type="ECO:0000256" key="11">
    <source>
        <dbReference type="ARBA" id="ARBA00030003"/>
    </source>
</evidence>
<dbReference type="InterPro" id="IPR000380">
    <property type="entry name" value="Topo_IA"/>
</dbReference>
<dbReference type="GO" id="GO:0006265">
    <property type="term" value="P:DNA topological change"/>
    <property type="evidence" value="ECO:0007669"/>
    <property type="project" value="InterPro"/>
</dbReference>
<dbReference type="CDD" id="cd03363">
    <property type="entry name" value="TOPRIM_TopoIA_TopoI"/>
    <property type="match status" value="1"/>
</dbReference>
<dbReference type="Gene3D" id="2.70.20.10">
    <property type="entry name" value="Topoisomerase I, domain 3"/>
    <property type="match status" value="1"/>
</dbReference>
<keyword evidence="19" id="KW-1185">Reference proteome</keyword>
<dbReference type="InterPro" id="IPR028612">
    <property type="entry name" value="Topoisom_1_IA"/>
</dbReference>